<feature type="compositionally biased region" description="Polar residues" evidence="1">
    <location>
        <begin position="221"/>
        <end position="249"/>
    </location>
</feature>
<feature type="compositionally biased region" description="Low complexity" evidence="1">
    <location>
        <begin position="261"/>
        <end position="274"/>
    </location>
</feature>
<feature type="compositionally biased region" description="Low complexity" evidence="1">
    <location>
        <begin position="330"/>
        <end position="342"/>
    </location>
</feature>
<dbReference type="Proteomes" id="UP000887565">
    <property type="component" value="Unplaced"/>
</dbReference>
<feature type="compositionally biased region" description="Basic and acidic residues" evidence="1">
    <location>
        <begin position="124"/>
        <end position="145"/>
    </location>
</feature>
<accession>A0A915JNW2</accession>
<evidence type="ECO:0000313" key="2">
    <source>
        <dbReference type="Proteomes" id="UP000887565"/>
    </source>
</evidence>
<protein>
    <submittedName>
        <fullName evidence="3">Uncharacterized protein</fullName>
    </submittedName>
</protein>
<feature type="region of interest" description="Disordered" evidence="1">
    <location>
        <begin position="75"/>
        <end position="151"/>
    </location>
</feature>
<feature type="compositionally biased region" description="Polar residues" evidence="1">
    <location>
        <begin position="291"/>
        <end position="311"/>
    </location>
</feature>
<feature type="region of interest" description="Disordered" evidence="1">
    <location>
        <begin position="221"/>
        <end position="317"/>
    </location>
</feature>
<dbReference type="WBParaSite" id="nRc.2.0.1.t27895-RA">
    <property type="protein sequence ID" value="nRc.2.0.1.t27895-RA"/>
    <property type="gene ID" value="nRc.2.0.1.g27895"/>
</dbReference>
<feature type="region of interest" description="Disordered" evidence="1">
    <location>
        <begin position="330"/>
        <end position="349"/>
    </location>
</feature>
<dbReference type="AlphaFoldDB" id="A0A915JNW2"/>
<reference evidence="3" key="1">
    <citation type="submission" date="2022-11" db="UniProtKB">
        <authorList>
            <consortium name="WormBaseParasite"/>
        </authorList>
    </citation>
    <scope>IDENTIFICATION</scope>
</reference>
<sequence length="414" mass="45188">MTTSRSILNDSQRRFGAGRAANAAAIVAGQEKSTQNATGRLAASCSMSSLAYSNDSATTDTSETMRKMSALREKLRKSQENLSRTVVLDQKEQPDLAEKAPSSHFNGNRSKSFGNLSQMQASSIRRDSDDKTPTKEDQTNLRPTKDNLSPHLNRSLATTLNELSKLSQSDLTNIVDKTPVTNLDCSSFYSSTSLPRYRKATPSGVQKKLFQVKARIATGSAGSHVNGASSQNFNNGNRSYSSYTSQPNMTPHRHTSGVDPASFKNAFNASSAGSQSIDIRRSPSDMISAGQRASMSMSSTPVRIRNDGSSPIPNPRRGNYLARLLAEDQNSLGQQQGSSSDRSSSRVESGVAPEIFEGAHFEKRNSFLIPARSTEKIFKSLYSKTLETKSLQQISLNRSSKIEVQNDNFNPHRL</sequence>
<evidence type="ECO:0000313" key="3">
    <source>
        <dbReference type="WBParaSite" id="nRc.2.0.1.t27895-RA"/>
    </source>
</evidence>
<keyword evidence="2" id="KW-1185">Reference proteome</keyword>
<organism evidence="2 3">
    <name type="scientific">Romanomermis culicivorax</name>
    <name type="common">Nematode worm</name>
    <dbReference type="NCBI Taxonomy" id="13658"/>
    <lineage>
        <taxon>Eukaryota</taxon>
        <taxon>Metazoa</taxon>
        <taxon>Ecdysozoa</taxon>
        <taxon>Nematoda</taxon>
        <taxon>Enoplea</taxon>
        <taxon>Dorylaimia</taxon>
        <taxon>Mermithida</taxon>
        <taxon>Mermithoidea</taxon>
        <taxon>Mermithidae</taxon>
        <taxon>Romanomermis</taxon>
    </lineage>
</organism>
<name>A0A915JNW2_ROMCU</name>
<proteinExistence type="predicted"/>
<evidence type="ECO:0000256" key="1">
    <source>
        <dbReference type="SAM" id="MobiDB-lite"/>
    </source>
</evidence>
<feature type="compositionally biased region" description="Basic and acidic residues" evidence="1">
    <location>
        <begin position="89"/>
        <end position="98"/>
    </location>
</feature>
<feature type="compositionally biased region" description="Polar residues" evidence="1">
    <location>
        <begin position="103"/>
        <end position="123"/>
    </location>
</feature>